<comment type="caution">
    <text evidence="1">The sequence shown here is derived from an EMBL/GenBank/DDBJ whole genome shotgun (WGS) entry which is preliminary data.</text>
</comment>
<dbReference type="EMBL" id="BPLR01013861">
    <property type="protein sequence ID" value="GIY64313.1"/>
    <property type="molecule type" value="Genomic_DNA"/>
</dbReference>
<name>A0AAV4V2T4_CAEEX</name>
<dbReference type="Proteomes" id="UP001054945">
    <property type="component" value="Unassembled WGS sequence"/>
</dbReference>
<organism evidence="1 2">
    <name type="scientific">Caerostris extrusa</name>
    <name type="common">Bark spider</name>
    <name type="synonym">Caerostris bankana</name>
    <dbReference type="NCBI Taxonomy" id="172846"/>
    <lineage>
        <taxon>Eukaryota</taxon>
        <taxon>Metazoa</taxon>
        <taxon>Ecdysozoa</taxon>
        <taxon>Arthropoda</taxon>
        <taxon>Chelicerata</taxon>
        <taxon>Arachnida</taxon>
        <taxon>Araneae</taxon>
        <taxon>Araneomorphae</taxon>
        <taxon>Entelegynae</taxon>
        <taxon>Araneoidea</taxon>
        <taxon>Araneidae</taxon>
        <taxon>Caerostris</taxon>
    </lineage>
</organism>
<evidence type="ECO:0008006" key="3">
    <source>
        <dbReference type="Google" id="ProtNLM"/>
    </source>
</evidence>
<sequence length="86" mass="9873">MGTFLMCTIPMNTFLLYMIHDTYGRLLIVHDTRYHWATSRPVSCTLSFALEAPGSESKGFCASASNEHDIYVFMVRNIFPICSRRM</sequence>
<evidence type="ECO:0000313" key="2">
    <source>
        <dbReference type="Proteomes" id="UP001054945"/>
    </source>
</evidence>
<accession>A0AAV4V2T4</accession>
<reference evidence="1 2" key="1">
    <citation type="submission" date="2021-06" db="EMBL/GenBank/DDBJ databases">
        <title>Caerostris extrusa draft genome.</title>
        <authorList>
            <person name="Kono N."/>
            <person name="Arakawa K."/>
        </authorList>
    </citation>
    <scope>NUCLEOTIDE SEQUENCE [LARGE SCALE GENOMIC DNA]</scope>
</reference>
<keyword evidence="2" id="KW-1185">Reference proteome</keyword>
<dbReference type="AlphaFoldDB" id="A0AAV4V2T4"/>
<protein>
    <recommendedName>
        <fullName evidence="3">Secreted protein</fullName>
    </recommendedName>
</protein>
<gene>
    <name evidence="1" type="ORF">CEXT_637831</name>
</gene>
<proteinExistence type="predicted"/>
<evidence type="ECO:0000313" key="1">
    <source>
        <dbReference type="EMBL" id="GIY64313.1"/>
    </source>
</evidence>